<feature type="domain" description="ABC3 transporter permease C-terminal" evidence="8">
    <location>
        <begin position="282"/>
        <end position="395"/>
    </location>
</feature>
<dbReference type="Proteomes" id="UP000182589">
    <property type="component" value="Unassembled WGS sequence"/>
</dbReference>
<proteinExistence type="inferred from homology"/>
<dbReference type="InterPro" id="IPR003838">
    <property type="entry name" value="ABC3_permease_C"/>
</dbReference>
<gene>
    <name evidence="10" type="primary">yknZ</name>
    <name evidence="10" type="ORF">Heshes_04190</name>
    <name evidence="11" type="ORF">SAMN04489725_101164</name>
</gene>
<reference evidence="10" key="3">
    <citation type="submission" date="2023-02" db="EMBL/GenBank/DDBJ databases">
        <title>Proposal of a novel subspecies: Alicyclobacillus hesperidum subspecies aegle.</title>
        <authorList>
            <person name="Goto K."/>
            <person name="Fujii T."/>
            <person name="Yasui K."/>
            <person name="Mochida K."/>
            <person name="Kato-Tanaka Y."/>
            <person name="Morohoshi S."/>
            <person name="An S.Y."/>
            <person name="Kasai H."/>
            <person name="Yokota A."/>
        </authorList>
    </citation>
    <scope>NUCLEOTIDE SEQUENCE</scope>
    <source>
        <strain evidence="10">DSM 12766</strain>
    </source>
</reference>
<dbReference type="PANTHER" id="PTHR30572:SF4">
    <property type="entry name" value="ABC TRANSPORTER PERMEASE YTRF"/>
    <property type="match status" value="1"/>
</dbReference>
<dbReference type="RefSeq" id="WP_074691232.1">
    <property type="nucleotide sequence ID" value="NZ_BSRA01000002.1"/>
</dbReference>
<keyword evidence="5 7" id="KW-0472">Membrane</keyword>
<comment type="subcellular location">
    <subcellularLocation>
        <location evidence="1">Cell membrane</location>
        <topology evidence="1">Multi-pass membrane protein</topology>
    </subcellularLocation>
</comment>
<evidence type="ECO:0000313" key="10">
    <source>
        <dbReference type="EMBL" id="GLV12735.1"/>
    </source>
</evidence>
<feature type="domain" description="MacB-like periplasmic core" evidence="9">
    <location>
        <begin position="21"/>
        <end position="242"/>
    </location>
</feature>
<feature type="transmembrane region" description="Helical" evidence="7">
    <location>
        <begin position="21"/>
        <end position="41"/>
    </location>
</feature>
<dbReference type="InterPro" id="IPR050250">
    <property type="entry name" value="Macrolide_Exporter_MacB"/>
</dbReference>
<evidence type="ECO:0000313" key="12">
    <source>
        <dbReference type="Proteomes" id="UP000182589"/>
    </source>
</evidence>
<sequence>MNAWEMVSMALISLRTNKLRSFLTMLGILIGVASIIAIVAIGNGGKAAVLGAIASGSAENTIQIVPRELVAPGLPQPGQVLAIDESDLAIAASFSGVQQVNYTLYGTAVVGSSNRSDNASIEAGPANLNELTRLRITRGHMFNQADVIGHRDVAVLSQSLANKLFGSGNPIGGLVTVSGVPLQVIGVAVSQEASLFSLFMGSDALYMPATTCQDLFPNWSISEMDVQAAPGTNVQNLAQRIVTALNIHAGDATAFADSSGLASSVGALLSKVTTILTLVIGAIAGIALLVGGVGVMNIMLVSVTERTQEIGIRISLGATRTAILFQFLVESATITAIGGLAGVVIGSLIGLGIRMATGIPASVPWPVAVLSFLFSAVIGVVCGLYPANKAARLNPIEALRYE</sequence>
<keyword evidence="4 7" id="KW-1133">Transmembrane helix</keyword>
<name>A0A1H2Q9N5_9BACL</name>
<reference evidence="11" key="1">
    <citation type="submission" date="2016-10" db="EMBL/GenBank/DDBJ databases">
        <authorList>
            <person name="de Groot N.N."/>
        </authorList>
    </citation>
    <scope>NUCLEOTIDE SEQUENCE [LARGE SCALE GENOMIC DNA]</scope>
    <source>
        <strain evidence="11">DSM 12489</strain>
    </source>
</reference>
<keyword evidence="3 7" id="KW-0812">Transmembrane</keyword>
<dbReference type="GO" id="GO:0022857">
    <property type="term" value="F:transmembrane transporter activity"/>
    <property type="evidence" value="ECO:0007669"/>
    <property type="project" value="TreeGrafter"/>
</dbReference>
<evidence type="ECO:0000256" key="3">
    <source>
        <dbReference type="ARBA" id="ARBA00022692"/>
    </source>
</evidence>
<dbReference type="InterPro" id="IPR025857">
    <property type="entry name" value="MacB_PCD"/>
</dbReference>
<dbReference type="GO" id="GO:0005886">
    <property type="term" value="C:plasma membrane"/>
    <property type="evidence" value="ECO:0007669"/>
    <property type="project" value="UniProtKB-SubCell"/>
</dbReference>
<evidence type="ECO:0000313" key="11">
    <source>
        <dbReference type="EMBL" id="SDW03977.1"/>
    </source>
</evidence>
<feature type="transmembrane region" description="Helical" evidence="7">
    <location>
        <begin position="275"/>
        <end position="301"/>
    </location>
</feature>
<dbReference type="Proteomes" id="UP001157137">
    <property type="component" value="Unassembled WGS sequence"/>
</dbReference>
<protein>
    <submittedName>
        <fullName evidence="10">ABC transporter permease YknZ</fullName>
    </submittedName>
    <submittedName>
        <fullName evidence="11">Putative ABC transport system permease protein</fullName>
    </submittedName>
</protein>
<evidence type="ECO:0000256" key="7">
    <source>
        <dbReference type="SAM" id="Phobius"/>
    </source>
</evidence>
<evidence type="ECO:0000256" key="2">
    <source>
        <dbReference type="ARBA" id="ARBA00022475"/>
    </source>
</evidence>
<evidence type="ECO:0000256" key="1">
    <source>
        <dbReference type="ARBA" id="ARBA00004651"/>
    </source>
</evidence>
<dbReference type="Pfam" id="PF02687">
    <property type="entry name" value="FtsX"/>
    <property type="match status" value="1"/>
</dbReference>
<feature type="transmembrane region" description="Helical" evidence="7">
    <location>
        <begin position="365"/>
        <end position="385"/>
    </location>
</feature>
<dbReference type="EMBL" id="BSRA01000002">
    <property type="protein sequence ID" value="GLV12735.1"/>
    <property type="molecule type" value="Genomic_DNA"/>
</dbReference>
<evidence type="ECO:0000259" key="9">
    <source>
        <dbReference type="Pfam" id="PF12704"/>
    </source>
</evidence>
<dbReference type="EMBL" id="FNOJ01000001">
    <property type="protein sequence ID" value="SDW03977.1"/>
    <property type="molecule type" value="Genomic_DNA"/>
</dbReference>
<dbReference type="Pfam" id="PF12704">
    <property type="entry name" value="MacB_PCD"/>
    <property type="match status" value="1"/>
</dbReference>
<evidence type="ECO:0000256" key="6">
    <source>
        <dbReference type="ARBA" id="ARBA00038076"/>
    </source>
</evidence>
<evidence type="ECO:0000256" key="5">
    <source>
        <dbReference type="ARBA" id="ARBA00023136"/>
    </source>
</evidence>
<keyword evidence="12" id="KW-1185">Reference proteome</keyword>
<organism evidence="11 12">
    <name type="scientific">Alicyclobacillus hesperidum</name>
    <dbReference type="NCBI Taxonomy" id="89784"/>
    <lineage>
        <taxon>Bacteria</taxon>
        <taxon>Bacillati</taxon>
        <taxon>Bacillota</taxon>
        <taxon>Bacilli</taxon>
        <taxon>Bacillales</taxon>
        <taxon>Alicyclobacillaceae</taxon>
        <taxon>Alicyclobacillus</taxon>
    </lineage>
</organism>
<feature type="transmembrane region" description="Helical" evidence="7">
    <location>
        <begin position="322"/>
        <end position="353"/>
    </location>
</feature>
<dbReference type="PANTHER" id="PTHR30572">
    <property type="entry name" value="MEMBRANE COMPONENT OF TRANSPORTER-RELATED"/>
    <property type="match status" value="1"/>
</dbReference>
<dbReference type="AlphaFoldDB" id="A0A1H2Q9N5"/>
<comment type="similarity">
    <text evidence="6">Belongs to the ABC-4 integral membrane protein family.</text>
</comment>
<reference evidence="12" key="2">
    <citation type="submission" date="2016-10" db="EMBL/GenBank/DDBJ databases">
        <authorList>
            <person name="Varghese N."/>
        </authorList>
    </citation>
    <scope>NUCLEOTIDE SEQUENCE [LARGE SCALE GENOMIC DNA]</scope>
    <source>
        <strain evidence="12">DSM 12489</strain>
    </source>
</reference>
<evidence type="ECO:0000259" key="8">
    <source>
        <dbReference type="Pfam" id="PF02687"/>
    </source>
</evidence>
<keyword evidence="2" id="KW-1003">Cell membrane</keyword>
<accession>A0A1H2Q9N5</accession>
<dbReference type="STRING" id="89784.SAMN04489725_101164"/>
<evidence type="ECO:0000256" key="4">
    <source>
        <dbReference type="ARBA" id="ARBA00022989"/>
    </source>
</evidence>